<accession>A0A7L4YP42</accession>
<sequence>MQATDVIGRALEPFTATAERGQIAFFAEVVGLDDPVYRDVEAARAAGHRDIPLPPTFLFSLELLRPNPRGILTELGIDMRSVLHGEQAFDYHAAAYAGDELTFSGSYTDYYEKKGGALRFLVRQSDVTRGDEPIATLTNVLISRAMEGLS</sequence>
<dbReference type="OrthoDB" id="5415111at2"/>
<dbReference type="AlphaFoldDB" id="A0A7L4YP42"/>
<gene>
    <name evidence="2" type="ORF">EK0264_10320</name>
</gene>
<dbReference type="Gene3D" id="3.10.129.10">
    <property type="entry name" value="Hotdog Thioesterase"/>
    <property type="match status" value="1"/>
</dbReference>
<evidence type="ECO:0000313" key="2">
    <source>
        <dbReference type="EMBL" id="QHC00644.1"/>
    </source>
</evidence>
<dbReference type="KEGG" id="eke:EK0264_10320"/>
<evidence type="ECO:0000259" key="1">
    <source>
        <dbReference type="Pfam" id="PF13452"/>
    </source>
</evidence>
<dbReference type="RefSeq" id="WP_159545333.1">
    <property type="nucleotide sequence ID" value="NZ_CP047156.1"/>
</dbReference>
<dbReference type="SUPFAM" id="SSF54637">
    <property type="entry name" value="Thioesterase/thiol ester dehydrase-isomerase"/>
    <property type="match status" value="1"/>
</dbReference>
<dbReference type="InterPro" id="IPR016709">
    <property type="entry name" value="HadA-like"/>
</dbReference>
<dbReference type="InParanoid" id="A0A7L4YP42"/>
<keyword evidence="3" id="KW-1185">Reference proteome</keyword>
<dbReference type="Pfam" id="PF13452">
    <property type="entry name" value="FAS1_DH_region"/>
    <property type="match status" value="1"/>
</dbReference>
<organism evidence="2 3">
    <name type="scientific">Epidermidibacterium keratini</name>
    <dbReference type="NCBI Taxonomy" id="1891644"/>
    <lineage>
        <taxon>Bacteria</taxon>
        <taxon>Bacillati</taxon>
        <taxon>Actinomycetota</taxon>
        <taxon>Actinomycetes</taxon>
        <taxon>Sporichthyales</taxon>
        <taxon>Sporichthyaceae</taxon>
        <taxon>Epidermidibacterium</taxon>
    </lineage>
</organism>
<name>A0A7L4YP42_9ACTN</name>
<protein>
    <submittedName>
        <fullName evidence="2">MaoC family dehydratase</fullName>
    </submittedName>
</protein>
<dbReference type="Proteomes" id="UP000463857">
    <property type="component" value="Chromosome"/>
</dbReference>
<dbReference type="CDD" id="cd03441">
    <property type="entry name" value="R_hydratase_like"/>
    <property type="match status" value="1"/>
</dbReference>
<proteinExistence type="predicted"/>
<dbReference type="PIRSF" id="PIRSF018072">
    <property type="entry name" value="UCP018072"/>
    <property type="match status" value="1"/>
</dbReference>
<dbReference type="InterPro" id="IPR039569">
    <property type="entry name" value="FAS1-like_DH_region"/>
</dbReference>
<reference evidence="2 3" key="1">
    <citation type="journal article" date="2018" name="Int. J. Syst. Evol. Microbiol.">
        <title>Epidermidibacterium keratini gen. nov., sp. nov., a member of the family Sporichthyaceae, isolated from keratin epidermis.</title>
        <authorList>
            <person name="Lee D.G."/>
            <person name="Trujillo M.E."/>
            <person name="Kang S."/>
            <person name="Nam J.J."/>
            <person name="Kim Y.J."/>
        </authorList>
    </citation>
    <scope>NUCLEOTIDE SEQUENCE [LARGE SCALE GENOMIC DNA]</scope>
    <source>
        <strain evidence="2 3">EPI-7</strain>
    </source>
</reference>
<feature type="domain" description="FAS1-like dehydratase" evidence="1">
    <location>
        <begin position="6"/>
        <end position="136"/>
    </location>
</feature>
<evidence type="ECO:0000313" key="3">
    <source>
        <dbReference type="Proteomes" id="UP000463857"/>
    </source>
</evidence>
<dbReference type="InterPro" id="IPR029069">
    <property type="entry name" value="HotDog_dom_sf"/>
</dbReference>
<dbReference type="EMBL" id="CP047156">
    <property type="protein sequence ID" value="QHC00644.1"/>
    <property type="molecule type" value="Genomic_DNA"/>
</dbReference>